<evidence type="ECO:0000259" key="8">
    <source>
        <dbReference type="PROSITE" id="PS50097"/>
    </source>
</evidence>
<keyword evidence="2" id="KW-0479">Metal-binding</keyword>
<dbReference type="SUPFAM" id="SSF54695">
    <property type="entry name" value="POZ domain"/>
    <property type="match status" value="2"/>
</dbReference>
<keyword evidence="4 7" id="KW-0863">Zinc-finger</keyword>
<evidence type="ECO:0000256" key="6">
    <source>
        <dbReference type="ARBA" id="ARBA00023242"/>
    </source>
</evidence>
<keyword evidence="3" id="KW-0677">Repeat</keyword>
<reference evidence="11" key="1">
    <citation type="submission" date="2022-11" db="UniProtKB">
        <authorList>
            <consortium name="WormBaseParasite"/>
        </authorList>
    </citation>
    <scope>IDENTIFICATION</scope>
</reference>
<name>A0A915E8B2_9BILA</name>
<evidence type="ECO:0000256" key="2">
    <source>
        <dbReference type="ARBA" id="ARBA00022723"/>
    </source>
</evidence>
<dbReference type="PROSITE" id="PS50097">
    <property type="entry name" value="BTB"/>
    <property type="match status" value="1"/>
</dbReference>
<dbReference type="Pfam" id="PF00651">
    <property type="entry name" value="BTB"/>
    <property type="match status" value="2"/>
</dbReference>
<dbReference type="CDD" id="cd18186">
    <property type="entry name" value="BTB_POZ_ZBTB_KLHL-like"/>
    <property type="match status" value="2"/>
</dbReference>
<accession>A0A915E8B2</accession>
<dbReference type="GO" id="GO:0008270">
    <property type="term" value="F:zinc ion binding"/>
    <property type="evidence" value="ECO:0007669"/>
    <property type="project" value="UniProtKB-KW"/>
</dbReference>
<dbReference type="GO" id="GO:0005634">
    <property type="term" value="C:nucleus"/>
    <property type="evidence" value="ECO:0007669"/>
    <property type="project" value="UniProtKB-SubCell"/>
</dbReference>
<keyword evidence="6" id="KW-0539">Nucleus</keyword>
<evidence type="ECO:0000256" key="3">
    <source>
        <dbReference type="ARBA" id="ARBA00022737"/>
    </source>
</evidence>
<evidence type="ECO:0000313" key="11">
    <source>
        <dbReference type="WBParaSite" id="jg26791"/>
    </source>
</evidence>
<protein>
    <submittedName>
        <fullName evidence="11">BTB domain-containing protein</fullName>
    </submittedName>
</protein>
<feature type="domain" description="C2H2-type" evidence="9">
    <location>
        <begin position="414"/>
        <end position="442"/>
    </location>
</feature>
<dbReference type="SMART" id="SM00225">
    <property type="entry name" value="BTB"/>
    <property type="match status" value="2"/>
</dbReference>
<dbReference type="Gene3D" id="3.30.160.60">
    <property type="entry name" value="Classic Zinc Finger"/>
    <property type="match status" value="1"/>
</dbReference>
<keyword evidence="5" id="KW-0862">Zinc</keyword>
<dbReference type="PANTHER" id="PTHR24394:SF29">
    <property type="entry name" value="MYONEURIN"/>
    <property type="match status" value="1"/>
</dbReference>
<dbReference type="AlphaFoldDB" id="A0A915E8B2"/>
<evidence type="ECO:0000256" key="7">
    <source>
        <dbReference type="PROSITE-ProRule" id="PRU00042"/>
    </source>
</evidence>
<dbReference type="SUPFAM" id="SSF57667">
    <property type="entry name" value="beta-beta-alpha zinc fingers"/>
    <property type="match status" value="1"/>
</dbReference>
<feature type="domain" description="BTB" evidence="8">
    <location>
        <begin position="68"/>
        <end position="138"/>
    </location>
</feature>
<sequence length="477" mass="53460">MEIYEPNRSGHFPKAIAPASTNLRGIYSSSYPSTSQKLANDPLFYPEHNHAEVLLSYFTQAYKECSFTDIAVRSDGNVIRNAQRVVLAAFSTNFEAVLKGVENVVVNLEIDSEITGVSPEDLACVVDYMYNGQIKLRSGYSIINSLKVLGCHSIVPMLSRFENNVNRELIIEDADHANSFALALQKFNVEGKFHDCTLKFRDTSIHCHRLSSDSCESVTIDPNSIVDSKIGISSQDMRIIIEFMYTGRLCAMKKRFVSLRESCRALKVDSLYHLLSTQLEASTCSLKTRQDKIVVDTLQCHPTPNSMDRKESSITDVANPTDYSAVYNAFVEGPARGKKLFCKTLQKRRRMAGKSSLDQDRIIFTNSSISFNDEKVGSQSEGRFVYLDGVVDNDDIILESVDTSAERSHEEKPFKCPFCEHRTKEKSAVEKHIRCIHTQEALTDANFVSRPSKFKAIFNVISGLTLASSLIYAKNVV</sequence>
<dbReference type="PANTHER" id="PTHR24394">
    <property type="entry name" value="ZINC FINGER PROTEIN"/>
    <property type="match status" value="1"/>
</dbReference>
<evidence type="ECO:0000256" key="1">
    <source>
        <dbReference type="ARBA" id="ARBA00004123"/>
    </source>
</evidence>
<comment type="subcellular location">
    <subcellularLocation>
        <location evidence="1">Nucleus</location>
    </subcellularLocation>
</comment>
<dbReference type="GO" id="GO:0000981">
    <property type="term" value="F:DNA-binding transcription factor activity, RNA polymerase II-specific"/>
    <property type="evidence" value="ECO:0007669"/>
    <property type="project" value="TreeGrafter"/>
</dbReference>
<dbReference type="InterPro" id="IPR000210">
    <property type="entry name" value="BTB/POZ_dom"/>
</dbReference>
<evidence type="ECO:0000256" key="5">
    <source>
        <dbReference type="ARBA" id="ARBA00022833"/>
    </source>
</evidence>
<evidence type="ECO:0000259" key="9">
    <source>
        <dbReference type="PROSITE" id="PS50157"/>
    </source>
</evidence>
<dbReference type="InterPro" id="IPR013087">
    <property type="entry name" value="Znf_C2H2_type"/>
</dbReference>
<keyword evidence="10" id="KW-1185">Reference proteome</keyword>
<proteinExistence type="predicted"/>
<dbReference type="InterPro" id="IPR036236">
    <property type="entry name" value="Znf_C2H2_sf"/>
</dbReference>
<evidence type="ECO:0000313" key="10">
    <source>
        <dbReference type="Proteomes" id="UP000887574"/>
    </source>
</evidence>
<dbReference type="Proteomes" id="UP000887574">
    <property type="component" value="Unplaced"/>
</dbReference>
<evidence type="ECO:0000256" key="4">
    <source>
        <dbReference type="ARBA" id="ARBA00022771"/>
    </source>
</evidence>
<dbReference type="WBParaSite" id="jg26791">
    <property type="protein sequence ID" value="jg26791"/>
    <property type="gene ID" value="jg26791"/>
</dbReference>
<dbReference type="InterPro" id="IPR011333">
    <property type="entry name" value="SKP1/BTB/POZ_sf"/>
</dbReference>
<dbReference type="Gene3D" id="3.30.710.10">
    <property type="entry name" value="Potassium Channel Kv1.1, Chain A"/>
    <property type="match status" value="2"/>
</dbReference>
<organism evidence="10 11">
    <name type="scientific">Ditylenchus dipsaci</name>
    <dbReference type="NCBI Taxonomy" id="166011"/>
    <lineage>
        <taxon>Eukaryota</taxon>
        <taxon>Metazoa</taxon>
        <taxon>Ecdysozoa</taxon>
        <taxon>Nematoda</taxon>
        <taxon>Chromadorea</taxon>
        <taxon>Rhabditida</taxon>
        <taxon>Tylenchina</taxon>
        <taxon>Tylenchomorpha</taxon>
        <taxon>Sphaerularioidea</taxon>
        <taxon>Anguinidae</taxon>
        <taxon>Anguininae</taxon>
        <taxon>Ditylenchus</taxon>
    </lineage>
</organism>
<dbReference type="PROSITE" id="PS50157">
    <property type="entry name" value="ZINC_FINGER_C2H2_2"/>
    <property type="match status" value="1"/>
</dbReference>